<keyword evidence="5" id="KW-1185">Reference proteome</keyword>
<dbReference type="Pfam" id="PF01301">
    <property type="entry name" value="Glyco_hydro_35"/>
    <property type="match status" value="2"/>
</dbReference>
<dbReference type="InterPro" id="IPR017853">
    <property type="entry name" value="GH"/>
</dbReference>
<gene>
    <name evidence="4" type="ORF">D2E25_0898</name>
</gene>
<evidence type="ECO:0000313" key="4">
    <source>
        <dbReference type="EMBL" id="RSX53575.1"/>
    </source>
</evidence>
<dbReference type="AlphaFoldDB" id="A0A430FKZ0"/>
<reference evidence="4 5" key="1">
    <citation type="submission" date="2018-09" db="EMBL/GenBank/DDBJ databases">
        <title>Characterization of the phylogenetic diversity of five novel species belonging to the genus Bifidobacterium.</title>
        <authorList>
            <person name="Lugli G.A."/>
            <person name="Duranti S."/>
            <person name="Milani C."/>
        </authorList>
    </citation>
    <scope>NUCLEOTIDE SEQUENCE [LARGE SCALE GENOMIC DNA]</scope>
    <source>
        <strain evidence="4 5">2034B</strain>
    </source>
</reference>
<organism evidence="4 5">
    <name type="scientific">Bifidobacterium goeldii</name>
    <dbReference type="NCBI Taxonomy" id="2306975"/>
    <lineage>
        <taxon>Bacteria</taxon>
        <taxon>Bacillati</taxon>
        <taxon>Actinomycetota</taxon>
        <taxon>Actinomycetes</taxon>
        <taxon>Bifidobacteriales</taxon>
        <taxon>Bifidobacteriaceae</taxon>
        <taxon>Bifidobacterium</taxon>
    </lineage>
</organism>
<dbReference type="OrthoDB" id="9813184at2"/>
<accession>A0A430FKZ0</accession>
<name>A0A430FKZ0_9BIFI</name>
<sequence>MTAHTVAINTDPASFKGIPERYYGAATDPQGHEIRFTNYFMTLDGKPRFMVMGEFEFSRVEAWQWEDELIKLKMMGVNVISFYVYWIHHEEKRGQWDFTGQRDLRRFVQLCAKHGLWCVARIGPFVHSETRNGGLPDWLYGQPFEVRENDPEFLKVVDDYYAHVGRQLRGLMYKDGGPIIATQLDNEYEHSSAPWECTTGAANEWVNTGSSGVAYINALKKLALKHGFDTPFYTATAWGDAVTGDSAVPLWGGYPYRPWLFYGPNSGEHPATLEYQYQNFHSSTDMAASMYDMFDTNYKPEDYPYACCEMGGGMFCSYDYRFILPMKSVDAMANIKTASGCNFLGYYIIKGGTNPKRDGGFTNEGQCPKIQYDFQAPLGEFAQTRESYDRLKALHMFAHSFESELVPMLPMLPAGQNRIDPKDTQSLRWSVRASGHSGFVFIDNFQDHVDMPARSGETIRIEFSDGAEPVTFNNIGIAANENCVLPFNMNMGSARLISATAQPVTRIATVGGAQAYVFLKPEGMPDVRFAFEPGVVTSQGSNEYCCDPAASIERFSITGGTTVIVLDRAHADKLFVVDRPDGAQALIIAQGAIIPDDNGLRFETTEAASDVLAWPADALAGSGMEPDRIENSGFGVYAVGGARDSSVTGSTAATLDTRVELVRRSKTRWTVSVSPSLIAALESGRIKNAWLDVDYVGDVGQAFFDGDMIHDNFANGAVWQIGLHEFTRQLAAGPLTLYITPIKEGVTVDVNSPMAARSESAEKETSEILSVGITPVYEYTLKRWR</sequence>
<comment type="similarity">
    <text evidence="1 2">Belongs to the glycosyl hydrolase 35 family.</text>
</comment>
<dbReference type="Proteomes" id="UP000287533">
    <property type="component" value="Unassembled WGS sequence"/>
</dbReference>
<protein>
    <submittedName>
        <fullName evidence="4">Beta-galactosidase</fullName>
    </submittedName>
</protein>
<proteinExistence type="inferred from homology"/>
<feature type="domain" description="Glycoside hydrolase 35 catalytic" evidence="3">
    <location>
        <begin position="267"/>
        <end position="395"/>
    </location>
</feature>
<feature type="domain" description="Glycoside hydrolase 35 catalytic" evidence="3">
    <location>
        <begin position="41"/>
        <end position="191"/>
    </location>
</feature>
<dbReference type="RefSeq" id="WP_125980242.1">
    <property type="nucleotide sequence ID" value="NZ_QXGL01000002.1"/>
</dbReference>
<dbReference type="Gene3D" id="3.20.20.80">
    <property type="entry name" value="Glycosidases"/>
    <property type="match status" value="1"/>
</dbReference>
<evidence type="ECO:0000256" key="2">
    <source>
        <dbReference type="RuleBase" id="RU003679"/>
    </source>
</evidence>
<dbReference type="GO" id="GO:0004553">
    <property type="term" value="F:hydrolase activity, hydrolyzing O-glycosyl compounds"/>
    <property type="evidence" value="ECO:0007669"/>
    <property type="project" value="InterPro"/>
</dbReference>
<dbReference type="SUPFAM" id="SSF51445">
    <property type="entry name" value="(Trans)glycosidases"/>
    <property type="match status" value="1"/>
</dbReference>
<dbReference type="PRINTS" id="PR00742">
    <property type="entry name" value="GLHYDRLASE35"/>
</dbReference>
<evidence type="ECO:0000313" key="5">
    <source>
        <dbReference type="Proteomes" id="UP000287533"/>
    </source>
</evidence>
<evidence type="ECO:0000259" key="3">
    <source>
        <dbReference type="Pfam" id="PF01301"/>
    </source>
</evidence>
<dbReference type="EMBL" id="QXGL01000002">
    <property type="protein sequence ID" value="RSX53575.1"/>
    <property type="molecule type" value="Genomic_DNA"/>
</dbReference>
<dbReference type="PANTHER" id="PTHR23421">
    <property type="entry name" value="BETA-GALACTOSIDASE RELATED"/>
    <property type="match status" value="1"/>
</dbReference>
<dbReference type="InterPro" id="IPR031330">
    <property type="entry name" value="Gly_Hdrlase_35_cat"/>
</dbReference>
<comment type="caution">
    <text evidence="4">The sequence shown here is derived from an EMBL/GenBank/DDBJ whole genome shotgun (WGS) entry which is preliminary data.</text>
</comment>
<dbReference type="GO" id="GO:0005975">
    <property type="term" value="P:carbohydrate metabolic process"/>
    <property type="evidence" value="ECO:0007669"/>
    <property type="project" value="InterPro"/>
</dbReference>
<dbReference type="InterPro" id="IPR001944">
    <property type="entry name" value="Glycoside_Hdrlase_35"/>
</dbReference>
<evidence type="ECO:0000256" key="1">
    <source>
        <dbReference type="ARBA" id="ARBA00009809"/>
    </source>
</evidence>